<dbReference type="SUPFAM" id="SSF57625">
    <property type="entry name" value="Invertebrate chitin-binding proteins"/>
    <property type="match status" value="1"/>
</dbReference>
<feature type="signal peptide" evidence="2">
    <location>
        <begin position="1"/>
        <end position="24"/>
    </location>
</feature>
<keyword evidence="2" id="KW-0732">Signal</keyword>
<dbReference type="InterPro" id="IPR052976">
    <property type="entry name" value="Scoloptoxin-like"/>
</dbReference>
<dbReference type="GeneID" id="107263263"/>
<evidence type="ECO:0000313" key="5">
    <source>
        <dbReference type="RefSeq" id="XP_015585753.1"/>
    </source>
</evidence>
<dbReference type="Proteomes" id="UP000694920">
    <property type="component" value="Unplaced"/>
</dbReference>
<dbReference type="PROSITE" id="PS50940">
    <property type="entry name" value="CHIT_BIND_II"/>
    <property type="match status" value="1"/>
</dbReference>
<accession>A0AAJ7BGX0</accession>
<proteinExistence type="predicted"/>
<evidence type="ECO:0000256" key="2">
    <source>
        <dbReference type="SAM" id="SignalP"/>
    </source>
</evidence>
<dbReference type="AlphaFoldDB" id="A0AAJ7BGX0"/>
<evidence type="ECO:0000256" key="1">
    <source>
        <dbReference type="SAM" id="MobiDB-lite"/>
    </source>
</evidence>
<dbReference type="Pfam" id="PF01607">
    <property type="entry name" value="CBM_14"/>
    <property type="match status" value="1"/>
</dbReference>
<gene>
    <name evidence="5 6" type="primary">LOC107263263</name>
</gene>
<feature type="domain" description="Chitin-binding type-2" evidence="3">
    <location>
        <begin position="299"/>
        <end position="355"/>
    </location>
</feature>
<reference evidence="5 6" key="1">
    <citation type="submission" date="2025-04" db="UniProtKB">
        <authorList>
            <consortium name="RefSeq"/>
        </authorList>
    </citation>
    <scope>IDENTIFICATION</scope>
</reference>
<dbReference type="PANTHER" id="PTHR22933">
    <property type="entry name" value="FI18007P1-RELATED"/>
    <property type="match status" value="1"/>
</dbReference>
<evidence type="ECO:0000313" key="6">
    <source>
        <dbReference type="RefSeq" id="XP_015585754.1"/>
    </source>
</evidence>
<feature type="chain" id="PRO_5044708573" evidence="2">
    <location>
        <begin position="25"/>
        <end position="355"/>
    </location>
</feature>
<dbReference type="Gene3D" id="2.170.140.10">
    <property type="entry name" value="Chitin binding domain"/>
    <property type="match status" value="1"/>
</dbReference>
<protein>
    <submittedName>
        <fullName evidence="5 6">Uncharacterized protein LOC107263263</fullName>
    </submittedName>
</protein>
<evidence type="ECO:0000313" key="4">
    <source>
        <dbReference type="Proteomes" id="UP000694920"/>
    </source>
</evidence>
<keyword evidence="4" id="KW-1185">Reference proteome</keyword>
<dbReference type="RefSeq" id="XP_015585754.1">
    <property type="nucleotide sequence ID" value="XM_015730268.2"/>
</dbReference>
<dbReference type="GO" id="GO:0005576">
    <property type="term" value="C:extracellular region"/>
    <property type="evidence" value="ECO:0007669"/>
    <property type="project" value="InterPro"/>
</dbReference>
<dbReference type="GO" id="GO:0008061">
    <property type="term" value="F:chitin binding"/>
    <property type="evidence" value="ECO:0007669"/>
    <property type="project" value="InterPro"/>
</dbReference>
<organism evidence="4 6">
    <name type="scientific">Cephus cinctus</name>
    <name type="common">Wheat stem sawfly</name>
    <dbReference type="NCBI Taxonomy" id="211228"/>
    <lineage>
        <taxon>Eukaryota</taxon>
        <taxon>Metazoa</taxon>
        <taxon>Ecdysozoa</taxon>
        <taxon>Arthropoda</taxon>
        <taxon>Hexapoda</taxon>
        <taxon>Insecta</taxon>
        <taxon>Pterygota</taxon>
        <taxon>Neoptera</taxon>
        <taxon>Endopterygota</taxon>
        <taxon>Hymenoptera</taxon>
        <taxon>Cephoidea</taxon>
        <taxon>Cephidae</taxon>
        <taxon>Cephus</taxon>
    </lineage>
</organism>
<name>A0AAJ7BGX0_CEPCN</name>
<evidence type="ECO:0000259" key="3">
    <source>
        <dbReference type="PROSITE" id="PS50940"/>
    </source>
</evidence>
<dbReference type="InterPro" id="IPR036508">
    <property type="entry name" value="Chitin-bd_dom_sf"/>
</dbReference>
<sequence>MKRIGRRDWLSLVLLILVLVEIDAQKQKRQIYREQVLPALGGKIPDEAFRSDRLALNRLNKEGITTPDGVVLIGREVQKHPQKERSMPELLKVYLTPDGRYVPPEGRYHYSHPKAVDTTYVIRSPIGRGGSHKSGNDQSSYKPRGFSKSYSYTRQQQYPGSSALRKPGIYKPIIAPFIIPTRELLVQPFYPIWNTDFGWNDAVYDSFDEFFINNLALFNSHQIITDYDEFFNQFHARQLRHIRTEHDDKSSHPSTNNLEVNVKPPVTTLEPPILSKNFRSKNVSKVSGYTDLTKIPETSFVCRGRTGTFADVQTKCQVFHECTGFSKSSSLCPVGTAYSESKKRCEWWNNVTCQL</sequence>
<dbReference type="PANTHER" id="PTHR22933:SF43">
    <property type="entry name" value="LP10131P"/>
    <property type="match status" value="1"/>
</dbReference>
<dbReference type="KEGG" id="ccin:107263263"/>
<dbReference type="RefSeq" id="XP_015585753.1">
    <property type="nucleotide sequence ID" value="XM_015730267.2"/>
</dbReference>
<dbReference type="InterPro" id="IPR002557">
    <property type="entry name" value="Chitin-bd_dom"/>
</dbReference>
<dbReference type="SMART" id="SM00494">
    <property type="entry name" value="ChtBD2"/>
    <property type="match status" value="1"/>
</dbReference>
<feature type="region of interest" description="Disordered" evidence="1">
    <location>
        <begin position="126"/>
        <end position="146"/>
    </location>
</feature>